<organism evidence="3 4">
    <name type="scientific">Saponaria officinalis</name>
    <name type="common">Common soapwort</name>
    <name type="synonym">Lychnis saponaria</name>
    <dbReference type="NCBI Taxonomy" id="3572"/>
    <lineage>
        <taxon>Eukaryota</taxon>
        <taxon>Viridiplantae</taxon>
        <taxon>Streptophyta</taxon>
        <taxon>Embryophyta</taxon>
        <taxon>Tracheophyta</taxon>
        <taxon>Spermatophyta</taxon>
        <taxon>Magnoliopsida</taxon>
        <taxon>eudicotyledons</taxon>
        <taxon>Gunneridae</taxon>
        <taxon>Pentapetalae</taxon>
        <taxon>Caryophyllales</taxon>
        <taxon>Caryophyllaceae</taxon>
        <taxon>Caryophylleae</taxon>
        <taxon>Saponaria</taxon>
    </lineage>
</organism>
<evidence type="ECO:0000259" key="2">
    <source>
        <dbReference type="Pfam" id="PF00462"/>
    </source>
</evidence>
<reference evidence="3" key="1">
    <citation type="submission" date="2024-03" db="EMBL/GenBank/DDBJ databases">
        <title>WGS assembly of Saponaria officinalis var. Norfolk2.</title>
        <authorList>
            <person name="Jenkins J."/>
            <person name="Shu S."/>
            <person name="Grimwood J."/>
            <person name="Barry K."/>
            <person name="Goodstein D."/>
            <person name="Schmutz J."/>
            <person name="Leebens-Mack J."/>
            <person name="Osbourn A."/>
        </authorList>
    </citation>
    <scope>NUCLEOTIDE SEQUENCE [LARGE SCALE GENOMIC DNA]</scope>
    <source>
        <strain evidence="3">JIC</strain>
    </source>
</reference>
<dbReference type="CDD" id="cd03031">
    <property type="entry name" value="GRX_GRX_like"/>
    <property type="match status" value="1"/>
</dbReference>
<proteinExistence type="predicted"/>
<comment type="caution">
    <text evidence="3">The sequence shown here is derived from an EMBL/GenBank/DDBJ whole genome shotgun (WGS) entry which is preliminary data.</text>
</comment>
<dbReference type="AlphaFoldDB" id="A0AAW1LCL6"/>
<dbReference type="Pfam" id="PF23733">
    <property type="entry name" value="GRXCR1-2_C"/>
    <property type="match status" value="1"/>
</dbReference>
<dbReference type="PANTHER" id="PTHR45669">
    <property type="entry name" value="GLUTAREDOXIN DOMAIN-CONTAINING CYSTEINE-RICH PROTEIN CG12206-RELATED"/>
    <property type="match status" value="1"/>
</dbReference>
<feature type="region of interest" description="Disordered" evidence="1">
    <location>
        <begin position="216"/>
        <end position="240"/>
    </location>
</feature>
<gene>
    <name evidence="3" type="ORF">RND81_04G047200</name>
</gene>
<dbReference type="PROSITE" id="PS51354">
    <property type="entry name" value="GLUTAREDOXIN_2"/>
    <property type="match status" value="1"/>
</dbReference>
<dbReference type="Pfam" id="PF00462">
    <property type="entry name" value="Glutaredoxin"/>
    <property type="match status" value="1"/>
</dbReference>
<keyword evidence="4" id="KW-1185">Reference proteome</keyword>
<dbReference type="Gene3D" id="3.40.30.10">
    <property type="entry name" value="Glutaredoxin"/>
    <property type="match status" value="1"/>
</dbReference>
<evidence type="ECO:0000313" key="4">
    <source>
        <dbReference type="Proteomes" id="UP001443914"/>
    </source>
</evidence>
<dbReference type="InterPro" id="IPR002109">
    <property type="entry name" value="Glutaredoxin"/>
</dbReference>
<dbReference type="PANTHER" id="PTHR45669:SF28">
    <property type="entry name" value="GLUTAREDOXIN DOMAIN-CONTAINING PROTEIN"/>
    <property type="match status" value="1"/>
</dbReference>
<protein>
    <recommendedName>
        <fullName evidence="2">Glutaredoxin domain-containing protein</fullName>
    </recommendedName>
</protein>
<evidence type="ECO:0000313" key="3">
    <source>
        <dbReference type="EMBL" id="KAK9733152.1"/>
    </source>
</evidence>
<accession>A0AAW1LCL6</accession>
<name>A0AAW1LCL6_SAPOF</name>
<dbReference type="Proteomes" id="UP001443914">
    <property type="component" value="Unassembled WGS sequence"/>
</dbReference>
<dbReference type="EMBL" id="JBDFQZ010000004">
    <property type="protein sequence ID" value="KAK9733152.1"/>
    <property type="molecule type" value="Genomic_DNA"/>
</dbReference>
<dbReference type="InterPro" id="IPR036249">
    <property type="entry name" value="Thioredoxin-like_sf"/>
</dbReference>
<dbReference type="SUPFAM" id="SSF52833">
    <property type="entry name" value="Thioredoxin-like"/>
    <property type="match status" value="1"/>
</dbReference>
<feature type="domain" description="Glutaredoxin" evidence="2">
    <location>
        <begin position="251"/>
        <end position="316"/>
    </location>
</feature>
<evidence type="ECO:0000256" key="1">
    <source>
        <dbReference type="SAM" id="MobiDB-lite"/>
    </source>
</evidence>
<sequence>MRGMKGKLMKKLKSSKSIGYLNPNQILHVANFDGFVDNFNLKSTFVDNFPFKSHSKSHCSPQRNPKSTSKPVKIDVEELKDQEINFENNVDDKENVSVLVYEEDSFCTVDLTETLKNEPLAEIDILKPKLKPEKINVEEDKENVSVFVYEEGALCEVDETDIDILTFRRPDMESDMLFDPRLLSAFRKAVLRHVRACEEAATNVKTCEQKPKYPFFQHEDVPEPSSNSDDQTDPLTEFDEKCPPGGMDSVIFYTTSLRGIRKTFEDCQSIRFLLQSFGVIFYERDVSVHTEYRDELWRVMGEKSLPPRLFIRGRYIGGADKVLTLNEQGKLRPLFRDIPIDFSEGPCRVCCGLRFMLCYNCDGSRKVFKDDDHGGGGGGNGGVWTKCLECNENGLVVCPLC</sequence>